<protein>
    <recommendedName>
        <fullName evidence="4">KH homology domain-containing protein 4</fullName>
    </recommendedName>
    <alternativeName>
        <fullName evidence="11">Brings lots of money 7</fullName>
    </alternativeName>
    <alternativeName>
        <fullName evidence="13 14">Pre-mRNA Splicing factor protein khdc4</fullName>
    </alternativeName>
</protein>
<evidence type="ECO:0000256" key="2">
    <source>
        <dbReference type="ARBA" id="ARBA00004496"/>
    </source>
</evidence>
<feature type="domain" description="ATP-dependent RNA helicase PRP5/DDX46/KHDC4 KH" evidence="17">
    <location>
        <begin position="153"/>
        <end position="236"/>
    </location>
</feature>
<dbReference type="SUPFAM" id="SSF54791">
    <property type="entry name" value="Eukaryotic type KH-domain (KH-domain type I)"/>
    <property type="match status" value="2"/>
</dbReference>
<evidence type="ECO:0000256" key="15">
    <source>
        <dbReference type="SAM" id="MobiDB-lite"/>
    </source>
</evidence>
<comment type="function">
    <text evidence="12">RNA-binding protein involved in pre-mRNA splicing. Interacts with the PRP19C/Prp19 complex/NTC/Nineteen complex which is part of the spliceosome. Involved in regulating splice site selection. Binds preferentially RNA with A/C rich sequences and poly-C stretches.</text>
</comment>
<dbReference type="PRINTS" id="PR01217">
    <property type="entry name" value="PRICHEXTENSN"/>
</dbReference>
<evidence type="ECO:0000256" key="12">
    <source>
        <dbReference type="ARBA" id="ARBA00045732"/>
    </source>
</evidence>
<dbReference type="GO" id="GO:0005737">
    <property type="term" value="C:cytoplasm"/>
    <property type="evidence" value="ECO:0007669"/>
    <property type="project" value="UniProtKB-SubCell"/>
</dbReference>
<evidence type="ECO:0000256" key="8">
    <source>
        <dbReference type="ARBA" id="ARBA00022884"/>
    </source>
</evidence>
<reference evidence="18" key="1">
    <citation type="submission" date="2023-09" db="UniProtKB">
        <authorList>
            <consortium name="Ensembl"/>
        </authorList>
    </citation>
    <scope>IDENTIFICATION</scope>
</reference>
<feature type="compositionally biased region" description="Pro residues" evidence="15">
    <location>
        <begin position="485"/>
        <end position="520"/>
    </location>
</feature>
<evidence type="ECO:0000256" key="3">
    <source>
        <dbReference type="ARBA" id="ARBA00006093"/>
    </source>
</evidence>
<keyword evidence="5" id="KW-0963">Cytoplasm</keyword>
<evidence type="ECO:0000256" key="1">
    <source>
        <dbReference type="ARBA" id="ARBA00004123"/>
    </source>
</evidence>
<dbReference type="InterPro" id="IPR036612">
    <property type="entry name" value="KH_dom_type_1_sf"/>
</dbReference>
<dbReference type="CDD" id="cd22386">
    <property type="entry name" value="KH-I_KHDC4_rpt2"/>
    <property type="match status" value="1"/>
</dbReference>
<feature type="region of interest" description="Disordered" evidence="15">
    <location>
        <begin position="71"/>
        <end position="95"/>
    </location>
</feature>
<dbReference type="FunFam" id="3.30.1370.10:FF:000066">
    <property type="entry name" value="KH domain containing 4, pre-mRNA splicing factor"/>
    <property type="match status" value="1"/>
</dbReference>
<evidence type="ECO:0000256" key="4">
    <source>
        <dbReference type="ARBA" id="ARBA00017795"/>
    </source>
</evidence>
<dbReference type="Gene3D" id="3.30.1370.10">
    <property type="entry name" value="K Homology domain, type 1"/>
    <property type="match status" value="2"/>
</dbReference>
<keyword evidence="7" id="KW-0507">mRNA processing</keyword>
<dbReference type="Ensembl" id="ENSSPAT00000004490.1">
    <property type="protein sequence ID" value="ENSSPAP00000004399.1"/>
    <property type="gene ID" value="ENSSPAG00000003407.1"/>
</dbReference>
<evidence type="ECO:0000256" key="10">
    <source>
        <dbReference type="ARBA" id="ARBA00023242"/>
    </source>
</evidence>
<dbReference type="GO" id="GO:0005634">
    <property type="term" value="C:nucleus"/>
    <property type="evidence" value="ECO:0007669"/>
    <property type="project" value="UniProtKB-SubCell"/>
</dbReference>
<dbReference type="InterPro" id="IPR056149">
    <property type="entry name" value="PRP5/DDX46/KHDC4_KH"/>
</dbReference>
<evidence type="ECO:0000313" key="18">
    <source>
        <dbReference type="Ensembl" id="ENSSPAP00000004399.1"/>
    </source>
</evidence>
<accession>A0A3B4ZD82</accession>
<dbReference type="Pfam" id="PF23469">
    <property type="entry name" value="KH_12"/>
    <property type="match status" value="1"/>
</dbReference>
<dbReference type="GO" id="GO:0003723">
    <property type="term" value="F:RNA binding"/>
    <property type="evidence" value="ECO:0007669"/>
    <property type="project" value="UniProtKB-KW"/>
</dbReference>
<keyword evidence="10" id="KW-0539">Nucleus</keyword>
<name>A0A3B4ZD82_9TELE</name>
<keyword evidence="9" id="KW-0508">mRNA splicing</keyword>
<evidence type="ECO:0000256" key="6">
    <source>
        <dbReference type="ARBA" id="ARBA00022553"/>
    </source>
</evidence>
<dbReference type="InterPro" id="IPR047890">
    <property type="entry name" value="KHDC4_KH-I_first"/>
</dbReference>
<dbReference type="Pfam" id="PF22675">
    <property type="entry name" value="KH-I_KHDC4-BBP"/>
    <property type="match status" value="1"/>
</dbReference>
<dbReference type="InterPro" id="IPR047889">
    <property type="entry name" value="KHDC4_KH-I_second"/>
</dbReference>
<dbReference type="AlphaFoldDB" id="A0A3B4ZD82"/>
<keyword evidence="8" id="KW-0694">RNA-binding</keyword>
<dbReference type="FunFam" id="3.30.1370.10:FF:000035">
    <property type="entry name" value="KH domain-containing 4, pre-mRNA-splicing factor"/>
    <property type="match status" value="1"/>
</dbReference>
<feature type="domain" description="KHDC4/BBP-like KH-domain type I" evidence="16">
    <location>
        <begin position="297"/>
        <end position="371"/>
    </location>
</feature>
<evidence type="ECO:0000256" key="5">
    <source>
        <dbReference type="ARBA" id="ARBA00022490"/>
    </source>
</evidence>
<dbReference type="GeneTree" id="ENSGT00510000047412"/>
<comment type="subcellular location">
    <subcellularLocation>
        <location evidence="2">Cytoplasm</location>
    </subcellularLocation>
    <subcellularLocation>
        <location evidence="1">Nucleus</location>
    </subcellularLocation>
</comment>
<sequence length="686" mass="72526">MLRSGRWRQQRAAAAAVICRKHQQKKNCELRSGGELAAATADWRSFEGDFSPLISHREDNLSLMSFCGTQSSGRRSKWDQPGPGPGSAGMGEAEAAPSGALDAAAAVAAKINAMLVAKGKLKPSQIGIPGPPDKVVGVGKPPVPTKAKDDLVVAEVEINDVPITCRNLLTRGQTQDEISKVSGAAVSTRGRYMTAEEKGKALPGDRPLYLHVQGQTRELVDRAVNRIKEIITNGVVKAATASSSASSFTPSGASVTVYHQHNPPPPSLPPMTHHKPHFQSGMHYVQDKVFVGLEHAIPGFVVKERVEGPGCSYLQHIQAETGAKVFLRGKGSGCLEPASGREAFEPMYIYISHPKPEGLAAAKTLCENLLQTVHAEYSRFLNQMSTMMPTQQGFAQPPVVNGLPPQPPYYPPAGFQPGYPMAVPPPQPQPVPLPYSVPPPIPQVAAAGVPSQYPLRPAPAPGPVPTPVPAPVPVSAPAPAPVPAPVPAPDALPQTLPPVRFPPSAAVPPKAPPPAAPTNPPQKRRFTEEVPDERDSGLLGYQHGPIHMTNLGAGFTVGSPETAGPPPPSSSGLPSERDSRQLMPPPALPVNVVRPTMEERRPLPPQCPLEPAVKRQKTGLVAYAGDSSDEEEDHPSSKASGPGNPGAVPPTSASPGWTQGYRCPPPPPPRAKTQPQQQSMPFWMAP</sequence>
<dbReference type="STRING" id="144197.ENSSPAP00000004399"/>
<organism evidence="18">
    <name type="scientific">Stegastes partitus</name>
    <name type="common">bicolor damselfish</name>
    <dbReference type="NCBI Taxonomy" id="144197"/>
    <lineage>
        <taxon>Eukaryota</taxon>
        <taxon>Metazoa</taxon>
        <taxon>Chordata</taxon>
        <taxon>Craniata</taxon>
        <taxon>Vertebrata</taxon>
        <taxon>Euteleostomi</taxon>
        <taxon>Actinopterygii</taxon>
        <taxon>Neopterygii</taxon>
        <taxon>Teleostei</taxon>
        <taxon>Neoteleostei</taxon>
        <taxon>Acanthomorphata</taxon>
        <taxon>Ovalentaria</taxon>
        <taxon>Pomacentridae</taxon>
        <taxon>Stegastes</taxon>
    </lineage>
</organism>
<dbReference type="GO" id="GO:0006397">
    <property type="term" value="P:mRNA processing"/>
    <property type="evidence" value="ECO:0007669"/>
    <property type="project" value="UniProtKB-KW"/>
</dbReference>
<proteinExistence type="inferred from homology"/>
<feature type="compositionally biased region" description="Basic and acidic residues" evidence="15">
    <location>
        <begin position="525"/>
        <end position="536"/>
    </location>
</feature>
<evidence type="ECO:0000256" key="7">
    <source>
        <dbReference type="ARBA" id="ARBA00022664"/>
    </source>
</evidence>
<dbReference type="InterPro" id="IPR055256">
    <property type="entry name" value="KH_1_KHDC4/BBP-like"/>
</dbReference>
<dbReference type="CDD" id="cd22385">
    <property type="entry name" value="KH-I_KHDC4_rpt1"/>
    <property type="match status" value="1"/>
</dbReference>
<dbReference type="PANTHER" id="PTHR15744:SF1">
    <property type="entry name" value="KH HOMOLOGY DOMAIN-CONTAINING PROTEIN 4"/>
    <property type="match status" value="1"/>
</dbReference>
<keyword evidence="6" id="KW-0597">Phosphoprotein</keyword>
<feature type="region of interest" description="Disordered" evidence="15">
    <location>
        <begin position="485"/>
        <end position="686"/>
    </location>
</feature>
<evidence type="ECO:0000256" key="14">
    <source>
        <dbReference type="ARBA" id="ARBA00079430"/>
    </source>
</evidence>
<evidence type="ECO:0000256" key="9">
    <source>
        <dbReference type="ARBA" id="ARBA00023187"/>
    </source>
</evidence>
<evidence type="ECO:0000259" key="16">
    <source>
        <dbReference type="Pfam" id="PF22675"/>
    </source>
</evidence>
<evidence type="ECO:0000256" key="13">
    <source>
        <dbReference type="ARBA" id="ARBA00078995"/>
    </source>
</evidence>
<evidence type="ECO:0000259" key="17">
    <source>
        <dbReference type="Pfam" id="PF23469"/>
    </source>
</evidence>
<comment type="similarity">
    <text evidence="3">Belongs to the KHDC4 family.</text>
</comment>
<dbReference type="GO" id="GO:0008380">
    <property type="term" value="P:RNA splicing"/>
    <property type="evidence" value="ECO:0007669"/>
    <property type="project" value="UniProtKB-KW"/>
</dbReference>
<dbReference type="PANTHER" id="PTHR15744">
    <property type="entry name" value="BLOM7"/>
    <property type="match status" value="1"/>
</dbReference>
<dbReference type="InterPro" id="IPR031121">
    <property type="entry name" value="RIK/BLOM7"/>
</dbReference>
<evidence type="ECO:0000256" key="11">
    <source>
        <dbReference type="ARBA" id="ARBA00030267"/>
    </source>
</evidence>